<evidence type="ECO:0000313" key="1">
    <source>
        <dbReference type="EMBL" id="MBA8918519.1"/>
    </source>
</evidence>
<reference evidence="1 2" key="1">
    <citation type="submission" date="2020-08" db="EMBL/GenBank/DDBJ databases">
        <title>Functional genomics of gut bacteria from endangered species of beetles.</title>
        <authorList>
            <person name="Carlos-Shanley C."/>
        </authorList>
    </citation>
    <scope>NUCLEOTIDE SEQUENCE [LARGE SCALE GENOMIC DNA]</scope>
    <source>
        <strain evidence="1 2">S00152</strain>
    </source>
</reference>
<organism evidence="1 2">
    <name type="scientific">Bacillus aerius</name>
    <dbReference type="NCBI Taxonomy" id="293388"/>
    <lineage>
        <taxon>Bacteria</taxon>
        <taxon>Bacillati</taxon>
        <taxon>Bacillota</taxon>
        <taxon>Bacilli</taxon>
        <taxon>Bacillales</taxon>
        <taxon>Bacillaceae</taxon>
        <taxon>Bacillus</taxon>
    </lineage>
</organism>
<dbReference type="RefSeq" id="WP_182489268.1">
    <property type="nucleotide sequence ID" value="NZ_JACJIG010000003.1"/>
</dbReference>
<accession>A0ABR6B377</accession>
<sequence>MTKKNIDQSESLNNYFEKFIAPLFDKHNHDKIYHYTNIDGFEGIFTGGKKDGHGVFWASHTDFLNDKTELIYTLNLSEEIFKTVCTEKGLSEEQVNVYTDIFEKELIRVFHGINKFDYYTLSFSINRDSNLLWSNYSNNDGYNIEFDVNALTKQFECYCNYVIYEREHQESLLKRLLSDILGLLLHTGTPGEIRAEDKEDVISALETLAWFSIFFKDRCFSQEEEFRIAFRLPKNDKGYQCRKSNGSFIPYIEREFNKQIVTGVTIGPKNNMDITQEGLHKFLKLNEIEIPLDKIKKSGIPYRY</sequence>
<protein>
    <recommendedName>
        <fullName evidence="3">DUF2971 domain-containing protein</fullName>
    </recommendedName>
</protein>
<keyword evidence="2" id="KW-1185">Reference proteome</keyword>
<dbReference type="EMBL" id="JACJIG010000003">
    <property type="protein sequence ID" value="MBA8918519.1"/>
    <property type="molecule type" value="Genomic_DNA"/>
</dbReference>
<dbReference type="Pfam" id="PF11185">
    <property type="entry name" value="DUF2971"/>
    <property type="match status" value="1"/>
</dbReference>
<evidence type="ECO:0008006" key="3">
    <source>
        <dbReference type="Google" id="ProtNLM"/>
    </source>
</evidence>
<dbReference type="InterPro" id="IPR021352">
    <property type="entry name" value="DUF2971"/>
</dbReference>
<evidence type="ECO:0000313" key="2">
    <source>
        <dbReference type="Proteomes" id="UP000517315"/>
    </source>
</evidence>
<comment type="caution">
    <text evidence="1">The sequence shown here is derived from an EMBL/GenBank/DDBJ whole genome shotgun (WGS) entry which is preliminary data.</text>
</comment>
<proteinExistence type="predicted"/>
<dbReference type="Proteomes" id="UP000517315">
    <property type="component" value="Unassembled WGS sequence"/>
</dbReference>
<name>A0ABR6B377_9BACI</name>
<gene>
    <name evidence="1" type="ORF">HNP39_002260</name>
</gene>